<dbReference type="InterPro" id="IPR011053">
    <property type="entry name" value="Single_hybrid_motif"/>
</dbReference>
<dbReference type="Gene3D" id="2.40.50.100">
    <property type="match status" value="1"/>
</dbReference>
<dbReference type="SUPFAM" id="SSF51230">
    <property type="entry name" value="Single hybrid motif"/>
    <property type="match status" value="1"/>
</dbReference>
<sequence length="261" mass="28574">MSSSIEDDDQKPLALVSPMNWVVLSFFCALMIAAFIYSFFTYLPIRVNGQGLIFNPSQTIPVSAPDSGTVKSVFTYWGEKVEIGTPLIELMPSQDIVKSETKGEAFALEVVGGEPVESGQPLLWIQKPLLPNEGLQVSGIVPSLATEQVHVGMSVEVYLAGANPVEYGRLKGKVAALIPFWKKEGVRRFPIANIVSTAQETDLLKLIVIDLIKDQNTASGYTWTSDKGPPFPIQIGTPCYFKIAVEKKNIISYLFSSKNAE</sequence>
<protein>
    <recommendedName>
        <fullName evidence="4">Membrane fusion protein biotin-lipoyl like domain-containing protein</fullName>
    </recommendedName>
</protein>
<dbReference type="RefSeq" id="WP_013943275.1">
    <property type="nucleotide sequence ID" value="NC_015713.1"/>
</dbReference>
<dbReference type="KEGG" id="sng:SNE_A09310"/>
<keyword evidence="1" id="KW-0812">Transmembrane</keyword>
<dbReference type="EMBL" id="FR872582">
    <property type="protein sequence ID" value="CCB88808.1"/>
    <property type="molecule type" value="Genomic_DNA"/>
</dbReference>
<dbReference type="eggNOG" id="COG0511">
    <property type="taxonomic scope" value="Bacteria"/>
</dbReference>
<dbReference type="STRING" id="331113.SNE_A09310"/>
<dbReference type="OrthoDB" id="8439633at2"/>
<reference evidence="2 3" key="2">
    <citation type="journal article" date="2011" name="Mol. Biol. Evol.">
        <title>Unity in variety--the pan-genome of the Chlamydiae.</title>
        <authorList>
            <person name="Collingro A."/>
            <person name="Tischler P."/>
            <person name="Weinmaier T."/>
            <person name="Penz T."/>
            <person name="Heinz E."/>
            <person name="Brunham R.C."/>
            <person name="Read T.D."/>
            <person name="Bavoil P.M."/>
            <person name="Sachse K."/>
            <person name="Kahane S."/>
            <person name="Friedman M.G."/>
            <person name="Rattei T."/>
            <person name="Myers G.S."/>
            <person name="Horn M."/>
        </authorList>
    </citation>
    <scope>NUCLEOTIDE SEQUENCE [LARGE SCALE GENOMIC DNA]</scope>
    <source>
        <strain evidence="3">ATCC VR-1471 / Z</strain>
    </source>
</reference>
<evidence type="ECO:0000313" key="2">
    <source>
        <dbReference type="EMBL" id="CCB88808.1"/>
    </source>
</evidence>
<evidence type="ECO:0000313" key="3">
    <source>
        <dbReference type="Proteomes" id="UP000000496"/>
    </source>
</evidence>
<dbReference type="Proteomes" id="UP000000496">
    <property type="component" value="Chromosome gsn.131"/>
</dbReference>
<gene>
    <name evidence="2" type="ordered locus">SNE_A09310</name>
</gene>
<name>F8L4U9_SIMNZ</name>
<keyword evidence="3" id="KW-1185">Reference proteome</keyword>
<feature type="transmembrane region" description="Helical" evidence="1">
    <location>
        <begin position="20"/>
        <end position="40"/>
    </location>
</feature>
<evidence type="ECO:0008006" key="4">
    <source>
        <dbReference type="Google" id="ProtNLM"/>
    </source>
</evidence>
<keyword evidence="1" id="KW-0472">Membrane</keyword>
<proteinExistence type="predicted"/>
<organism evidence="2 3">
    <name type="scientific">Simkania negevensis (strain ATCC VR-1471 / DSM 27360 / Z)</name>
    <dbReference type="NCBI Taxonomy" id="331113"/>
    <lineage>
        <taxon>Bacteria</taxon>
        <taxon>Pseudomonadati</taxon>
        <taxon>Chlamydiota</taxon>
        <taxon>Chlamydiia</taxon>
        <taxon>Parachlamydiales</taxon>
        <taxon>Simkaniaceae</taxon>
        <taxon>Simkania</taxon>
    </lineage>
</organism>
<evidence type="ECO:0000256" key="1">
    <source>
        <dbReference type="SAM" id="Phobius"/>
    </source>
</evidence>
<keyword evidence="1" id="KW-1133">Transmembrane helix</keyword>
<dbReference type="InterPro" id="IPR050739">
    <property type="entry name" value="MFP"/>
</dbReference>
<dbReference type="AlphaFoldDB" id="F8L4U9"/>
<dbReference type="PANTHER" id="PTHR30386">
    <property type="entry name" value="MEMBRANE FUSION SUBUNIT OF EMRAB-TOLC MULTIDRUG EFFLUX PUMP"/>
    <property type="match status" value="1"/>
</dbReference>
<dbReference type="HOGENOM" id="CLU_028453_0_1_0"/>
<accession>F8L4U9</accession>
<reference key="1">
    <citation type="journal article" date="2011" name="Mol. Biol. Evol.">
        <title>Unity in variety -- the pan-genome of the Chlamydiae.</title>
        <authorList>
            <person name="Collingro A."/>
            <person name="Tischler P."/>
            <person name="Weinmaier T."/>
            <person name="Penz T."/>
            <person name="Heinz E."/>
            <person name="Brunham R.C."/>
            <person name="Read T.D."/>
            <person name="Bavoil P.M."/>
            <person name="Sachse K."/>
            <person name="Kahane S."/>
            <person name="Friedman M.G."/>
            <person name="Rattei T."/>
            <person name="Myers G.S.A."/>
            <person name="Horn M."/>
        </authorList>
    </citation>
    <scope>NUCLEOTIDE SEQUENCE</scope>
    <source>
        <strain>Z</strain>
    </source>
</reference>